<proteinExistence type="inferred from homology"/>
<accession>A0AA85JWB5</accession>
<evidence type="ECO:0000313" key="4">
    <source>
        <dbReference type="WBParaSite" id="TREG1_46710.1"/>
    </source>
</evidence>
<dbReference type="SUPFAM" id="SSF101908">
    <property type="entry name" value="Putative isomerase YbhE"/>
    <property type="match status" value="1"/>
</dbReference>
<reference evidence="3" key="1">
    <citation type="submission" date="2022-06" db="EMBL/GenBank/DDBJ databases">
        <authorList>
            <person name="Berger JAMES D."/>
            <person name="Berger JAMES D."/>
        </authorList>
    </citation>
    <scope>NUCLEOTIDE SEQUENCE [LARGE SCALE GENOMIC DNA]</scope>
</reference>
<organism evidence="3 4">
    <name type="scientific">Trichobilharzia regenti</name>
    <name type="common">Nasal bird schistosome</name>
    <dbReference type="NCBI Taxonomy" id="157069"/>
    <lineage>
        <taxon>Eukaryota</taxon>
        <taxon>Metazoa</taxon>
        <taxon>Spiralia</taxon>
        <taxon>Lophotrochozoa</taxon>
        <taxon>Platyhelminthes</taxon>
        <taxon>Trematoda</taxon>
        <taxon>Digenea</taxon>
        <taxon>Strigeidida</taxon>
        <taxon>Schistosomatoidea</taxon>
        <taxon>Schistosomatidae</taxon>
        <taxon>Trichobilharzia</taxon>
    </lineage>
</organism>
<dbReference type="WBParaSite" id="TREG1_46710.1">
    <property type="protein sequence ID" value="TREG1_46710.1"/>
    <property type="gene ID" value="TREG1_46710"/>
</dbReference>
<evidence type="ECO:0000313" key="3">
    <source>
        <dbReference type="Proteomes" id="UP000050795"/>
    </source>
</evidence>
<evidence type="ECO:0000256" key="2">
    <source>
        <dbReference type="ARBA" id="ARBA00041558"/>
    </source>
</evidence>
<dbReference type="GO" id="GO:0015030">
    <property type="term" value="C:Cajal body"/>
    <property type="evidence" value="ECO:0007669"/>
    <property type="project" value="TreeGrafter"/>
</dbReference>
<dbReference type="AlphaFoldDB" id="A0AA85JWB5"/>
<dbReference type="PANTHER" id="PTHR13211">
    <property type="entry name" value="TELOMERASE CAJAL BODY PROTEIN 1"/>
    <property type="match status" value="1"/>
</dbReference>
<dbReference type="Proteomes" id="UP000050795">
    <property type="component" value="Unassembled WGS sequence"/>
</dbReference>
<evidence type="ECO:0000256" key="1">
    <source>
        <dbReference type="ARBA" id="ARBA00038279"/>
    </source>
</evidence>
<keyword evidence="3" id="KW-1185">Reference proteome</keyword>
<dbReference type="Pfam" id="PF00400">
    <property type="entry name" value="WD40"/>
    <property type="match status" value="1"/>
</dbReference>
<dbReference type="GO" id="GO:0030576">
    <property type="term" value="P:Cajal body organization"/>
    <property type="evidence" value="ECO:0007669"/>
    <property type="project" value="TreeGrafter"/>
</dbReference>
<sequence>MMNSPVKDDLTLMENDEDNERNDSVNIILSGIRLTSNEAFKCTDPISSESQCCESVDDITRNNLHRNPVHLLSVNNIESKEPDPSLDQFLTESVHMETSVHTDNYSAVNKELPNGSPSELKINHCISEKELDNYETSYSCILPSDEPECPIFDVYQKVDWVCTSPKLIARADVEFRSSTKFPSNNYLRGCLWSPDGSCILTNSHDNVLRLFNLPSSILSPNIEVSSEPEEMRSVLTMYENELIYDYCWYPQMCSSDPVSCCLASTSRRNPIRLWDAFTGVIRATYIPVNHLGEVVSASSISFSSNGSRLYAGFHRYIQVFDVCRPGSDSIRRPKLGKKPFQGGIISSIGVLNDPNRNIYATGSYNGTVCIFSEPGNLIAQLFSHPTGVTQVTLAKTFGRENAAPWYVLAGGRMDSRLVVWDARNLVDPITIVYRRIENHQKFQFDLEPLKAKSSM</sequence>
<dbReference type="SMART" id="SM00320">
    <property type="entry name" value="WD40"/>
    <property type="match status" value="4"/>
</dbReference>
<dbReference type="GO" id="GO:0003723">
    <property type="term" value="F:RNA binding"/>
    <property type="evidence" value="ECO:0007669"/>
    <property type="project" value="TreeGrafter"/>
</dbReference>
<name>A0AA85JWB5_TRIRE</name>
<dbReference type="Gene3D" id="2.130.10.10">
    <property type="entry name" value="YVTN repeat-like/Quinoprotein amine dehydrogenase"/>
    <property type="match status" value="1"/>
</dbReference>
<reference evidence="4" key="2">
    <citation type="submission" date="2023-11" db="UniProtKB">
        <authorList>
            <consortium name="WormBaseParasite"/>
        </authorList>
    </citation>
    <scope>IDENTIFICATION</scope>
</reference>
<comment type="similarity">
    <text evidence="1">Belongs to the TCAB1 family.</text>
</comment>
<dbReference type="InterPro" id="IPR015943">
    <property type="entry name" value="WD40/YVTN_repeat-like_dom_sf"/>
</dbReference>
<dbReference type="InterPro" id="IPR001680">
    <property type="entry name" value="WD40_rpt"/>
</dbReference>
<protein>
    <recommendedName>
        <fullName evidence="2">WD repeat-containing protein 79</fullName>
    </recommendedName>
</protein>
<dbReference type="PANTHER" id="PTHR13211:SF0">
    <property type="entry name" value="TELOMERASE CAJAL BODY PROTEIN 1"/>
    <property type="match status" value="1"/>
</dbReference>
<dbReference type="InterPro" id="IPR051150">
    <property type="entry name" value="SWT21/TCAB1_mRNA_Telomere"/>
</dbReference>